<dbReference type="EMBL" id="BAAANF010000016">
    <property type="protein sequence ID" value="GAA1694948.1"/>
    <property type="molecule type" value="Genomic_DNA"/>
</dbReference>
<protein>
    <recommendedName>
        <fullName evidence="4">Lipoprotein with Yx(FWY)xxD motif</fullName>
    </recommendedName>
</protein>
<dbReference type="Proteomes" id="UP001500280">
    <property type="component" value="Unassembled WGS sequence"/>
</dbReference>
<evidence type="ECO:0000256" key="1">
    <source>
        <dbReference type="SAM" id="SignalP"/>
    </source>
</evidence>
<dbReference type="Pfam" id="PF03640">
    <property type="entry name" value="Lipoprotein_15"/>
    <property type="match status" value="2"/>
</dbReference>
<comment type="caution">
    <text evidence="2">The sequence shown here is derived from an EMBL/GenBank/DDBJ whole genome shotgun (WGS) entry which is preliminary data.</text>
</comment>
<feature type="signal peptide" evidence="1">
    <location>
        <begin position="1"/>
        <end position="22"/>
    </location>
</feature>
<dbReference type="RefSeq" id="WP_344155444.1">
    <property type="nucleotide sequence ID" value="NZ_BAAANF010000016.1"/>
</dbReference>
<dbReference type="PROSITE" id="PS51257">
    <property type="entry name" value="PROKAR_LIPOPROTEIN"/>
    <property type="match status" value="1"/>
</dbReference>
<name>A0ABP4TY09_9ACTN</name>
<dbReference type="PANTHER" id="PTHR39335:SF1">
    <property type="entry name" value="BLL4220 PROTEIN"/>
    <property type="match status" value="1"/>
</dbReference>
<evidence type="ECO:0000313" key="2">
    <source>
        <dbReference type="EMBL" id="GAA1694948.1"/>
    </source>
</evidence>
<reference evidence="3" key="1">
    <citation type="journal article" date="2019" name="Int. J. Syst. Evol. Microbiol.">
        <title>The Global Catalogue of Microorganisms (GCM) 10K type strain sequencing project: providing services to taxonomists for standard genome sequencing and annotation.</title>
        <authorList>
            <consortium name="The Broad Institute Genomics Platform"/>
            <consortium name="The Broad Institute Genome Sequencing Center for Infectious Disease"/>
            <person name="Wu L."/>
            <person name="Ma J."/>
        </authorList>
    </citation>
    <scope>NUCLEOTIDE SEQUENCE [LARGE SCALE GENOMIC DNA]</scope>
    <source>
        <strain evidence="3">JCM 14307</strain>
    </source>
</reference>
<evidence type="ECO:0008006" key="4">
    <source>
        <dbReference type="Google" id="ProtNLM"/>
    </source>
</evidence>
<proteinExistence type="predicted"/>
<dbReference type="PANTHER" id="PTHR39335">
    <property type="entry name" value="BLL4220 PROTEIN"/>
    <property type="match status" value="1"/>
</dbReference>
<keyword evidence="1" id="KW-0732">Signal</keyword>
<accession>A0ABP4TY09</accession>
<sequence length="161" mass="16033">MKRVAGVVGAIVLGLGALTACGDDTGAGSNPSTSTSQSAAQLKTADSGLGKILVDGNGRTVYVFDKDTAGKSNCEGECLAKWPAVAAGDSTPKLDGVEVTTITRSDGSKQLAVGGLPIYLFAGDGKGGDTKGQAVGGIWWVVGPDGKKITTQPSNDGNAGY</sequence>
<keyword evidence="3" id="KW-1185">Reference proteome</keyword>
<evidence type="ECO:0000313" key="3">
    <source>
        <dbReference type="Proteomes" id="UP001500280"/>
    </source>
</evidence>
<dbReference type="InterPro" id="IPR005297">
    <property type="entry name" value="Lipoprotein_repeat"/>
</dbReference>
<feature type="chain" id="PRO_5047123571" description="Lipoprotein with Yx(FWY)xxD motif" evidence="1">
    <location>
        <begin position="23"/>
        <end position="161"/>
    </location>
</feature>
<gene>
    <name evidence="2" type="ORF">GCM10009745_45800</name>
</gene>
<organism evidence="2 3">
    <name type="scientific">Kribbella yunnanensis</name>
    <dbReference type="NCBI Taxonomy" id="190194"/>
    <lineage>
        <taxon>Bacteria</taxon>
        <taxon>Bacillati</taxon>
        <taxon>Actinomycetota</taxon>
        <taxon>Actinomycetes</taxon>
        <taxon>Propionibacteriales</taxon>
        <taxon>Kribbellaceae</taxon>
        <taxon>Kribbella</taxon>
    </lineage>
</organism>